<keyword evidence="4" id="KW-1185">Reference proteome</keyword>
<dbReference type="Proteomes" id="UP000518752">
    <property type="component" value="Unassembled WGS sequence"/>
</dbReference>
<evidence type="ECO:0000256" key="1">
    <source>
        <dbReference type="SAM" id="Phobius"/>
    </source>
</evidence>
<feature type="domain" description="DUF6533" evidence="2">
    <location>
        <begin position="29"/>
        <end position="73"/>
    </location>
</feature>
<keyword evidence="1" id="KW-0812">Transmembrane</keyword>
<keyword evidence="1" id="KW-0472">Membrane</keyword>
<dbReference type="InterPro" id="IPR045340">
    <property type="entry name" value="DUF6533"/>
</dbReference>
<keyword evidence="1" id="KW-1133">Transmembrane helix</keyword>
<organism evidence="3 4">
    <name type="scientific">Collybiopsis confluens</name>
    <dbReference type="NCBI Taxonomy" id="2823264"/>
    <lineage>
        <taxon>Eukaryota</taxon>
        <taxon>Fungi</taxon>
        <taxon>Dikarya</taxon>
        <taxon>Basidiomycota</taxon>
        <taxon>Agaricomycotina</taxon>
        <taxon>Agaricomycetes</taxon>
        <taxon>Agaricomycetidae</taxon>
        <taxon>Agaricales</taxon>
        <taxon>Marasmiineae</taxon>
        <taxon>Omphalotaceae</taxon>
        <taxon>Collybiopsis</taxon>
    </lineage>
</organism>
<comment type="caution">
    <text evidence="3">The sequence shown here is derived from an EMBL/GenBank/DDBJ whole genome shotgun (WGS) entry which is preliminary data.</text>
</comment>
<feature type="transmembrane region" description="Helical" evidence="1">
    <location>
        <begin position="123"/>
        <end position="147"/>
    </location>
</feature>
<dbReference type="EMBL" id="JAACJN010000045">
    <property type="protein sequence ID" value="KAF5384039.1"/>
    <property type="molecule type" value="Genomic_DNA"/>
</dbReference>
<name>A0A8H5M7Y5_9AGAR</name>
<dbReference type="OrthoDB" id="2679643at2759"/>
<sequence>MPDTLEHVSPDVLRLIIGSVVGFEDARMVSIACLGLAIYEWSITLDQEIEYFWSGNWTLSRTLFFINRYVPLFLTSFAVMLFSVPNPSDKLYFYSRLGRRSSNAHYSSMAPVPNNRSIQYGIIALWVLSLAVSLVYTGVAASGLHLLDAGTLFAIGPGCRAARPEEYWRILLPGLILHLILYMLTAYRALRNRRVLKNAPVLKRLLRDGGVFFFVVVAGVGLAAVGSFLRDVPEVNTYPVDSGQYPSHIFEVGHMFISIKTTASSSDVYLVTMNRVLFSIHSLASHLGSETGWLLSNAELRRVDWRKGATEGEIIIERHCADDDLESYDGTFRSDSALKMSRVGMFNDDTMWTR</sequence>
<gene>
    <name evidence="3" type="ORF">D9757_006954</name>
</gene>
<protein>
    <recommendedName>
        <fullName evidence="2">DUF6533 domain-containing protein</fullName>
    </recommendedName>
</protein>
<feature type="transmembrane region" description="Helical" evidence="1">
    <location>
        <begin position="211"/>
        <end position="229"/>
    </location>
</feature>
<accession>A0A8H5M7Y5</accession>
<feature type="transmembrane region" description="Helical" evidence="1">
    <location>
        <begin position="167"/>
        <end position="190"/>
    </location>
</feature>
<feature type="transmembrane region" description="Helical" evidence="1">
    <location>
        <begin position="63"/>
        <end position="84"/>
    </location>
</feature>
<reference evidence="3 4" key="1">
    <citation type="journal article" date="2020" name="ISME J.">
        <title>Uncovering the hidden diversity of litter-decomposition mechanisms in mushroom-forming fungi.</title>
        <authorList>
            <person name="Floudas D."/>
            <person name="Bentzer J."/>
            <person name="Ahren D."/>
            <person name="Johansson T."/>
            <person name="Persson P."/>
            <person name="Tunlid A."/>
        </authorList>
    </citation>
    <scope>NUCLEOTIDE SEQUENCE [LARGE SCALE GENOMIC DNA]</scope>
    <source>
        <strain evidence="3 4">CBS 406.79</strain>
    </source>
</reference>
<evidence type="ECO:0000259" key="2">
    <source>
        <dbReference type="Pfam" id="PF20151"/>
    </source>
</evidence>
<proteinExistence type="predicted"/>
<evidence type="ECO:0000313" key="3">
    <source>
        <dbReference type="EMBL" id="KAF5384039.1"/>
    </source>
</evidence>
<dbReference type="AlphaFoldDB" id="A0A8H5M7Y5"/>
<evidence type="ECO:0000313" key="4">
    <source>
        <dbReference type="Proteomes" id="UP000518752"/>
    </source>
</evidence>
<dbReference type="Pfam" id="PF20151">
    <property type="entry name" value="DUF6533"/>
    <property type="match status" value="1"/>
</dbReference>